<sequence length="95" mass="10728">MPLHVERGQVFVGSGALGTLRMQPRRHAAQCPDKKRCPLKLLRARGRPRARRATSMSTLKRYRSQSIICNNGFLKTTFHRPPPGGHVVSPHICQF</sequence>
<evidence type="ECO:0000313" key="2">
    <source>
        <dbReference type="Proteomes" id="UP000310200"/>
    </source>
</evidence>
<accession>A0A4S2L1Z7</accession>
<name>A0A4S2L1Z7_9HYME</name>
<dbReference type="EMBL" id="QBLH01000280">
    <property type="protein sequence ID" value="TGZ56725.1"/>
    <property type="molecule type" value="Genomic_DNA"/>
</dbReference>
<reference evidence="1 2" key="1">
    <citation type="journal article" date="2019" name="Philos. Trans. R. Soc. Lond., B, Biol. Sci.">
        <title>Ant behaviour and brain gene expression of defending hosts depend on the ecological success of the intruding social parasite.</title>
        <authorList>
            <person name="Kaur R."/>
            <person name="Stoldt M."/>
            <person name="Jongepier E."/>
            <person name="Feldmeyer B."/>
            <person name="Menzel F."/>
            <person name="Bornberg-Bauer E."/>
            <person name="Foitzik S."/>
        </authorList>
    </citation>
    <scope>NUCLEOTIDE SEQUENCE [LARGE SCALE GENOMIC DNA]</scope>
    <source>
        <tissue evidence="1">Whole body</tissue>
    </source>
</reference>
<evidence type="ECO:0000313" key="1">
    <source>
        <dbReference type="EMBL" id="TGZ56725.1"/>
    </source>
</evidence>
<comment type="caution">
    <text evidence="1">The sequence shown here is derived from an EMBL/GenBank/DDBJ whole genome shotgun (WGS) entry which is preliminary data.</text>
</comment>
<protein>
    <submittedName>
        <fullName evidence="1">Uncharacterized protein</fullName>
    </submittedName>
</protein>
<organism evidence="1 2">
    <name type="scientific">Temnothorax longispinosus</name>
    <dbReference type="NCBI Taxonomy" id="300112"/>
    <lineage>
        <taxon>Eukaryota</taxon>
        <taxon>Metazoa</taxon>
        <taxon>Ecdysozoa</taxon>
        <taxon>Arthropoda</taxon>
        <taxon>Hexapoda</taxon>
        <taxon>Insecta</taxon>
        <taxon>Pterygota</taxon>
        <taxon>Neoptera</taxon>
        <taxon>Endopterygota</taxon>
        <taxon>Hymenoptera</taxon>
        <taxon>Apocrita</taxon>
        <taxon>Aculeata</taxon>
        <taxon>Formicoidea</taxon>
        <taxon>Formicidae</taxon>
        <taxon>Myrmicinae</taxon>
        <taxon>Temnothorax</taxon>
    </lineage>
</organism>
<proteinExistence type="predicted"/>
<gene>
    <name evidence="1" type="ORF">DBV15_08151</name>
</gene>
<dbReference type="AlphaFoldDB" id="A0A4S2L1Z7"/>
<keyword evidence="2" id="KW-1185">Reference proteome</keyword>
<dbReference type="Proteomes" id="UP000310200">
    <property type="component" value="Unassembled WGS sequence"/>
</dbReference>